<sequence>MKRLILASAICAAFGSAHAGAMDDGNLTIGGFGTLGVAKTNTDKAQFSRYNQYEGVADQARIGLDTNLGLQASYKVNDDLSGTVQVLTRKNTSPTFTTDLTWAFLKYKISDELNVRVGRVVLPTFLISDYQNVGYANTMMRPPVEMYDQDPIESADGADFNYQHAFGDTNFTAQGVAGVSRGKLVAAGTSTVGTYRAPVMGLSLAIEHGPVTLRVAHLEAKMSSNDVTPLMQLQATLSTLGFPTLARDIGVNNSKKVTFTEVGMTLDWNNVVGQAEYGMRRAKDPIYVPDNNAWYAMLGYRMGKVLPYYSHAAVTQHGRSVTLPAGFPAAGALFNVVNGLLTASEQSTDLVGVRWDFAKNVAMKFQLDRVKPKTKTGTLINGPATGLKDTVNVVAASLDFVF</sequence>
<proteinExistence type="predicted"/>
<feature type="domain" description="Porin" evidence="2">
    <location>
        <begin position="7"/>
        <end position="305"/>
    </location>
</feature>
<dbReference type="Gene3D" id="2.40.160.10">
    <property type="entry name" value="Porin"/>
    <property type="match status" value="1"/>
</dbReference>
<evidence type="ECO:0000313" key="3">
    <source>
        <dbReference type="EMBL" id="MBA5604261.1"/>
    </source>
</evidence>
<dbReference type="Pfam" id="PF13609">
    <property type="entry name" value="Porin_4"/>
    <property type="match status" value="1"/>
</dbReference>
<feature type="signal peptide" evidence="1">
    <location>
        <begin position="1"/>
        <end position="19"/>
    </location>
</feature>
<dbReference type="EMBL" id="JACEZS010000001">
    <property type="protein sequence ID" value="MBA5604261.1"/>
    <property type="molecule type" value="Genomic_DNA"/>
</dbReference>
<feature type="chain" id="PRO_5031312949" evidence="1">
    <location>
        <begin position="20"/>
        <end position="402"/>
    </location>
</feature>
<dbReference type="Proteomes" id="UP000566711">
    <property type="component" value="Unassembled WGS sequence"/>
</dbReference>
<name>A0A7W2EE54_9BURK</name>
<dbReference type="GO" id="GO:0015288">
    <property type="term" value="F:porin activity"/>
    <property type="evidence" value="ECO:0007669"/>
    <property type="project" value="InterPro"/>
</dbReference>
<accession>A0A7W2EE54</accession>
<comment type="caution">
    <text evidence="3">The sequence shown here is derived from an EMBL/GenBank/DDBJ whole genome shotgun (WGS) entry which is preliminary data.</text>
</comment>
<dbReference type="SUPFAM" id="SSF56935">
    <property type="entry name" value="Porins"/>
    <property type="match status" value="1"/>
</dbReference>
<evidence type="ECO:0000313" key="4">
    <source>
        <dbReference type="Proteomes" id="UP000566711"/>
    </source>
</evidence>
<dbReference type="RefSeq" id="WP_182213661.1">
    <property type="nucleotide sequence ID" value="NZ_JACEZS010000001.1"/>
</dbReference>
<reference evidence="3 4" key="1">
    <citation type="submission" date="2020-07" db="EMBL/GenBank/DDBJ databases">
        <title>Novel species isolated from subtropical streams in China.</title>
        <authorList>
            <person name="Lu H."/>
        </authorList>
    </citation>
    <scope>NUCLEOTIDE SEQUENCE [LARGE SCALE GENOMIC DNA]</scope>
    <source>
        <strain evidence="3 4">FT3S</strain>
    </source>
</reference>
<dbReference type="GO" id="GO:0016020">
    <property type="term" value="C:membrane"/>
    <property type="evidence" value="ECO:0007669"/>
    <property type="project" value="InterPro"/>
</dbReference>
<gene>
    <name evidence="3" type="ORF">H3H36_02655</name>
</gene>
<dbReference type="InterPro" id="IPR033900">
    <property type="entry name" value="Gram_neg_porin_domain"/>
</dbReference>
<evidence type="ECO:0000256" key="1">
    <source>
        <dbReference type="SAM" id="SignalP"/>
    </source>
</evidence>
<evidence type="ECO:0000259" key="2">
    <source>
        <dbReference type="Pfam" id="PF13609"/>
    </source>
</evidence>
<keyword evidence="4" id="KW-1185">Reference proteome</keyword>
<organism evidence="3 4">
    <name type="scientific">Rugamonas fusca</name>
    <dbReference type="NCBI Taxonomy" id="2758568"/>
    <lineage>
        <taxon>Bacteria</taxon>
        <taxon>Pseudomonadati</taxon>
        <taxon>Pseudomonadota</taxon>
        <taxon>Betaproteobacteria</taxon>
        <taxon>Burkholderiales</taxon>
        <taxon>Oxalobacteraceae</taxon>
        <taxon>Telluria group</taxon>
        <taxon>Rugamonas</taxon>
    </lineage>
</organism>
<protein>
    <submittedName>
        <fullName evidence="3">Porin</fullName>
    </submittedName>
</protein>
<keyword evidence="1" id="KW-0732">Signal</keyword>
<dbReference type="InterPro" id="IPR023614">
    <property type="entry name" value="Porin_dom_sf"/>
</dbReference>
<dbReference type="AlphaFoldDB" id="A0A7W2EE54"/>